<evidence type="ECO:0000259" key="9">
    <source>
        <dbReference type="Pfam" id="PF00749"/>
    </source>
</evidence>
<dbReference type="PRINTS" id="PR00987">
    <property type="entry name" value="TRNASYNTHGLU"/>
</dbReference>
<comment type="subcellular location">
    <subcellularLocation>
        <location evidence="7">Cytoplasm</location>
    </subcellularLocation>
</comment>
<dbReference type="PANTHER" id="PTHR43097">
    <property type="entry name" value="GLUTAMINE-TRNA LIGASE"/>
    <property type="match status" value="1"/>
</dbReference>
<dbReference type="Pfam" id="PF00749">
    <property type="entry name" value="tRNA-synt_1c"/>
    <property type="match status" value="1"/>
</dbReference>
<dbReference type="GO" id="GO:0006425">
    <property type="term" value="P:glutaminyl-tRNA aminoacylation"/>
    <property type="evidence" value="ECO:0007669"/>
    <property type="project" value="UniProtKB-UniRule"/>
</dbReference>
<keyword evidence="2 7" id="KW-0436">Ligase</keyword>
<dbReference type="FunFam" id="3.90.800.10:FF:000001">
    <property type="entry name" value="Glutamine--tRNA ligase"/>
    <property type="match status" value="1"/>
</dbReference>
<keyword evidence="6 7" id="KW-0030">Aminoacyl-tRNA synthetase</keyword>
<keyword evidence="4 7" id="KW-0067">ATP-binding</keyword>
<comment type="subunit">
    <text evidence="7">Monomer.</text>
</comment>
<dbReference type="NCBIfam" id="NF011291">
    <property type="entry name" value="PRK14703.1"/>
    <property type="match status" value="1"/>
</dbReference>
<dbReference type="HAMAP" id="MF_00126">
    <property type="entry name" value="Gln_tRNA_synth"/>
    <property type="match status" value="1"/>
</dbReference>
<dbReference type="GO" id="GO:0006424">
    <property type="term" value="P:glutamyl-tRNA aminoacylation"/>
    <property type="evidence" value="ECO:0007669"/>
    <property type="project" value="UniProtKB-UniRule"/>
</dbReference>
<feature type="binding site" evidence="7">
    <location>
        <begin position="46"/>
        <end position="48"/>
    </location>
    <ligand>
        <name>ATP</name>
        <dbReference type="ChEBI" id="CHEBI:30616"/>
    </ligand>
</feature>
<evidence type="ECO:0000256" key="6">
    <source>
        <dbReference type="ARBA" id="ARBA00023146"/>
    </source>
</evidence>
<dbReference type="EMBL" id="JAJEPW010000020">
    <property type="protein sequence ID" value="MCC2129494.1"/>
    <property type="molecule type" value="Genomic_DNA"/>
</dbReference>
<dbReference type="Gene3D" id="2.40.240.10">
    <property type="entry name" value="Ribosomal Protein L25, Chain P"/>
    <property type="match status" value="2"/>
</dbReference>
<protein>
    <recommendedName>
        <fullName evidence="7">Glutamine--tRNA ligase</fullName>
        <ecNumber evidence="7">6.1.1.18</ecNumber>
    </recommendedName>
    <alternativeName>
        <fullName evidence="7">Glutaminyl-tRNA synthetase</fullName>
        <shortName evidence="7">GlnRS</shortName>
    </alternativeName>
</protein>
<dbReference type="AlphaFoldDB" id="A0AAE3ADV4"/>
<organism evidence="12 13">
    <name type="scientific">Brotocaccenecus cirricatena</name>
    <dbReference type="NCBI Taxonomy" id="3064195"/>
    <lineage>
        <taxon>Bacteria</taxon>
        <taxon>Bacillati</taxon>
        <taxon>Bacillota</taxon>
        <taxon>Clostridia</taxon>
        <taxon>Eubacteriales</taxon>
        <taxon>Oscillospiraceae</taxon>
        <taxon>Brotocaccenecus</taxon>
    </lineage>
</organism>
<comment type="caution">
    <text evidence="7">Lacks conserved residue(s) required for the propagation of feature annotation.</text>
</comment>
<dbReference type="InterPro" id="IPR020058">
    <property type="entry name" value="Glu/Gln-tRNA-synth_Ib_cat-dom"/>
</dbReference>
<dbReference type="GO" id="GO:0004819">
    <property type="term" value="F:glutamine-tRNA ligase activity"/>
    <property type="evidence" value="ECO:0007669"/>
    <property type="project" value="UniProtKB-UniRule"/>
</dbReference>
<keyword evidence="1 7" id="KW-0963">Cytoplasm</keyword>
<dbReference type="SUPFAM" id="SSF50715">
    <property type="entry name" value="Ribosomal protein L25-like"/>
    <property type="match status" value="1"/>
</dbReference>
<dbReference type="FunFam" id="3.40.50.620:FF:000037">
    <property type="entry name" value="Glutamine--tRNA ligase cytoplasmic"/>
    <property type="match status" value="1"/>
</dbReference>
<name>A0AAE3ADV4_9FIRM</name>
<dbReference type="InterPro" id="IPR004514">
    <property type="entry name" value="Gln-tRNA-synth"/>
</dbReference>
<dbReference type="PANTHER" id="PTHR43097:SF5">
    <property type="entry name" value="GLUTAMATE--TRNA LIGASE"/>
    <property type="match status" value="1"/>
</dbReference>
<feature type="short sequence motif" description="'HIGH' region" evidence="7">
    <location>
        <begin position="45"/>
        <end position="55"/>
    </location>
</feature>
<feature type="binding site" evidence="7">
    <location>
        <begin position="272"/>
        <end position="273"/>
    </location>
    <ligand>
        <name>ATP</name>
        <dbReference type="ChEBI" id="CHEBI:30616"/>
    </ligand>
</feature>
<dbReference type="FunFam" id="1.10.1160.10:FF:000001">
    <property type="entry name" value="Glutamine--tRNA ligase"/>
    <property type="match status" value="1"/>
</dbReference>
<evidence type="ECO:0000259" key="11">
    <source>
        <dbReference type="Pfam" id="PF20974"/>
    </source>
</evidence>
<dbReference type="InterPro" id="IPR049437">
    <property type="entry name" value="tRNA-synt_1c_C2"/>
</dbReference>
<dbReference type="InterPro" id="IPR022861">
    <property type="entry name" value="Gln_tRNA_ligase_bac"/>
</dbReference>
<comment type="catalytic activity">
    <reaction evidence="7">
        <text>tRNA(Gln) + L-glutamine + ATP = L-glutaminyl-tRNA(Gln) + AMP + diphosphate</text>
        <dbReference type="Rhea" id="RHEA:20121"/>
        <dbReference type="Rhea" id="RHEA-COMP:9662"/>
        <dbReference type="Rhea" id="RHEA-COMP:9681"/>
        <dbReference type="ChEBI" id="CHEBI:30616"/>
        <dbReference type="ChEBI" id="CHEBI:33019"/>
        <dbReference type="ChEBI" id="CHEBI:58359"/>
        <dbReference type="ChEBI" id="CHEBI:78442"/>
        <dbReference type="ChEBI" id="CHEBI:78521"/>
        <dbReference type="ChEBI" id="CHEBI:456215"/>
        <dbReference type="EC" id="6.1.1.18"/>
    </reaction>
</comment>
<feature type="domain" description="Glutamyl/glutaminyl-tRNA synthetase class Ib anti-codon binding" evidence="10">
    <location>
        <begin position="351"/>
        <end position="452"/>
    </location>
</feature>
<dbReference type="InterPro" id="IPR000924">
    <property type="entry name" value="Glu/Gln-tRNA-synth"/>
</dbReference>
<dbReference type="InterPro" id="IPR011035">
    <property type="entry name" value="Ribosomal_bL25/Gln-tRNA_synth"/>
</dbReference>
<dbReference type="InterPro" id="IPR050132">
    <property type="entry name" value="Gln/Glu-tRNA_Ligase"/>
</dbReference>
<feature type="binding site" evidence="7">
    <location>
        <position position="222"/>
    </location>
    <ligand>
        <name>L-glutamine</name>
        <dbReference type="ChEBI" id="CHEBI:58359"/>
    </ligand>
</feature>
<sequence>MTEEVKAPLTEESAESKNFILNFIDEDIAEGGRFQGLTVHTRFPPEPNGYLHIGHCKALCIDFGTAERYGGLCNLRMDDTNPAKEDTEYVDAIQQDIHWLGFDWGDRFFYGSDYFEKDYEYAVELIKKGLAYVCELTPEEFKANRGDIGIPATSPYRDRPIEENLRLFEMMKNGQVEEGKMTLRAKIDLASGNLNLRDPIIYRIRFINHHRQGTKWCIYPMYDFAHPIQDALEGITHSLCSLEFESHRPLYDWVVSNVSIPYHKPRQIEFARLGIDHTVMSKRKLRKLVEEHYVSGWDDPRMPTLCGLRRRGYTAASIRSFCERIGVAKSPNTVEYGFLEHCLREDLNGSAQRTMAVLHPVKLTVTNYPQGQSETFTVENNPTDPSQGTHEITFSRHLWIEHEDFLETPIPKYKRLYPDGPECRLKGAYLVKCTGCVKDENGQIVEVLCTYDPDSRGGDPADGRKVKGATLHWVDAESCVDAEVRLYDNLFSDPQPDGPDKDFLNCLNPDSLMVLEGCKVERAMVDVARDFDRVENRTGINAPTFQFMRTGYFCMDNRDCTADHLVFNRSVSLKDSFKK</sequence>
<dbReference type="Pfam" id="PF20974">
    <property type="entry name" value="tRNA-synt_1c_C2"/>
    <property type="match status" value="1"/>
</dbReference>
<feature type="binding site" evidence="7">
    <location>
        <position position="78"/>
    </location>
    <ligand>
        <name>L-glutamine</name>
        <dbReference type="ChEBI" id="CHEBI:58359"/>
    </ligand>
</feature>
<comment type="similarity">
    <text evidence="7 8">Belongs to the class-I aminoacyl-tRNA synthetase family.</text>
</comment>
<dbReference type="InterPro" id="IPR020056">
    <property type="entry name" value="Rbsml_bL25/Gln-tRNA_synth_N"/>
</dbReference>
<evidence type="ECO:0000256" key="5">
    <source>
        <dbReference type="ARBA" id="ARBA00022917"/>
    </source>
</evidence>
<dbReference type="NCBIfam" id="TIGR00440">
    <property type="entry name" value="glnS"/>
    <property type="match status" value="1"/>
</dbReference>
<gene>
    <name evidence="7" type="primary">glnS</name>
    <name evidence="12" type="ORF">LKD37_08205</name>
</gene>
<dbReference type="GO" id="GO:0005524">
    <property type="term" value="F:ATP binding"/>
    <property type="evidence" value="ECO:0007669"/>
    <property type="project" value="UniProtKB-UniRule"/>
</dbReference>
<dbReference type="InterPro" id="IPR020059">
    <property type="entry name" value="Glu/Gln-tRNA-synth_Ib_codon-bd"/>
</dbReference>
<accession>A0AAE3ADV4</accession>
<keyword evidence="3 7" id="KW-0547">Nucleotide-binding</keyword>
<proteinExistence type="inferred from homology"/>
<comment type="caution">
    <text evidence="12">The sequence shown here is derived from an EMBL/GenBank/DDBJ whole genome shotgun (WGS) entry which is preliminary data.</text>
</comment>
<feature type="domain" description="tRNA synthetases class I (E and Q) anti-codon binding" evidence="11">
    <location>
        <begin position="470"/>
        <end position="556"/>
    </location>
</feature>
<evidence type="ECO:0000313" key="12">
    <source>
        <dbReference type="EMBL" id="MCC2129494.1"/>
    </source>
</evidence>
<evidence type="ECO:0000313" key="13">
    <source>
        <dbReference type="Proteomes" id="UP001199319"/>
    </source>
</evidence>
<evidence type="ECO:0000256" key="3">
    <source>
        <dbReference type="ARBA" id="ARBA00022741"/>
    </source>
</evidence>
<evidence type="ECO:0000256" key="7">
    <source>
        <dbReference type="HAMAP-Rule" id="MF_00126"/>
    </source>
</evidence>
<feature type="binding site" evidence="7">
    <location>
        <begin position="280"/>
        <end position="282"/>
    </location>
    <ligand>
        <name>ATP</name>
        <dbReference type="ChEBI" id="CHEBI:30616"/>
    </ligand>
</feature>
<reference evidence="12" key="1">
    <citation type="submission" date="2021-10" db="EMBL/GenBank/DDBJ databases">
        <title>Anaerobic single-cell dispensing facilitates the cultivation of human gut bacteria.</title>
        <authorList>
            <person name="Afrizal A."/>
        </authorList>
    </citation>
    <scope>NUCLEOTIDE SEQUENCE</scope>
    <source>
        <strain evidence="12">CLA-AA-H272</strain>
    </source>
</reference>
<feature type="short sequence motif" description="'KMSKS' region" evidence="7">
    <location>
        <begin position="279"/>
        <end position="283"/>
    </location>
</feature>
<dbReference type="Proteomes" id="UP001199319">
    <property type="component" value="Unassembled WGS sequence"/>
</dbReference>
<evidence type="ECO:0000256" key="4">
    <source>
        <dbReference type="ARBA" id="ARBA00022840"/>
    </source>
</evidence>
<feature type="domain" description="Glutamyl/glutaminyl-tRNA synthetase class Ib catalytic" evidence="9">
    <location>
        <begin position="39"/>
        <end position="348"/>
    </location>
</feature>
<dbReference type="Pfam" id="PF03950">
    <property type="entry name" value="tRNA-synt_1c_C"/>
    <property type="match status" value="1"/>
</dbReference>
<dbReference type="Gene3D" id="3.40.50.620">
    <property type="entry name" value="HUPs"/>
    <property type="match status" value="1"/>
</dbReference>
<dbReference type="EC" id="6.1.1.18" evidence="7"/>
<dbReference type="InterPro" id="IPR014729">
    <property type="entry name" value="Rossmann-like_a/b/a_fold"/>
</dbReference>
<evidence type="ECO:0000256" key="2">
    <source>
        <dbReference type="ARBA" id="ARBA00022598"/>
    </source>
</evidence>
<evidence type="ECO:0000256" key="8">
    <source>
        <dbReference type="RuleBase" id="RU363037"/>
    </source>
</evidence>
<dbReference type="SUPFAM" id="SSF52374">
    <property type="entry name" value="Nucleotidylyl transferase"/>
    <property type="match status" value="1"/>
</dbReference>
<evidence type="ECO:0000259" key="10">
    <source>
        <dbReference type="Pfam" id="PF03950"/>
    </source>
</evidence>
<dbReference type="RefSeq" id="WP_302928774.1">
    <property type="nucleotide sequence ID" value="NZ_JAJEPW010000020.1"/>
</dbReference>
<keyword evidence="13" id="KW-1185">Reference proteome</keyword>
<evidence type="ECO:0000256" key="1">
    <source>
        <dbReference type="ARBA" id="ARBA00022490"/>
    </source>
</evidence>
<dbReference type="GO" id="GO:0005829">
    <property type="term" value="C:cytosol"/>
    <property type="evidence" value="ECO:0007669"/>
    <property type="project" value="TreeGrafter"/>
</dbReference>
<keyword evidence="5 7" id="KW-0648">Protein biosynthesis</keyword>